<dbReference type="EMBL" id="CP180600">
    <property type="protein sequence ID" value="XOW94653.1"/>
    <property type="molecule type" value="Genomic_DNA"/>
</dbReference>
<proteinExistence type="predicted"/>
<dbReference type="Proteomes" id="UP001481170">
    <property type="component" value="Chromosome"/>
</dbReference>
<accession>A0ACD5GJ39</accession>
<gene>
    <name evidence="1" type="ORF">ABTZ31_022085</name>
</gene>
<protein>
    <submittedName>
        <fullName evidence="1">Phage tail protein</fullName>
    </submittedName>
</protein>
<sequence>MSAGQVVAVIEDGAQQQSSNARGAADARIMMMLGDFSFSVDTAAYNQLTREASWNWSEQERIGRQSLLQYTGKPGRTVRIEGESHAFFGKTGTDAVNTLYDIADMAEPQLLVSGEGDVLGWWVVQDFSDSTDRFLPGGGHRNKHWSMTLKHYADNLSDP</sequence>
<reference evidence="1" key="1">
    <citation type="submission" date="2025-01" db="EMBL/GenBank/DDBJ databases">
        <authorList>
            <person name="Sun R."/>
            <person name="Lian X."/>
        </authorList>
    </citation>
    <scope>NUCLEOTIDE SEQUENCE</scope>
    <source>
        <strain evidence="1">PS2Canimalfeces12</strain>
    </source>
</reference>
<evidence type="ECO:0000313" key="2">
    <source>
        <dbReference type="Proteomes" id="UP001481170"/>
    </source>
</evidence>
<organism evidence="1 2">
    <name type="scientific">Escherichia coli</name>
    <dbReference type="NCBI Taxonomy" id="562"/>
    <lineage>
        <taxon>Bacteria</taxon>
        <taxon>Pseudomonadati</taxon>
        <taxon>Pseudomonadota</taxon>
        <taxon>Gammaproteobacteria</taxon>
        <taxon>Enterobacterales</taxon>
        <taxon>Enterobacteriaceae</taxon>
        <taxon>Escherichia</taxon>
    </lineage>
</organism>
<name>A0ACD5GJ39_ECOLX</name>
<evidence type="ECO:0000313" key="1">
    <source>
        <dbReference type="EMBL" id="XOW94653.1"/>
    </source>
</evidence>